<evidence type="ECO:0000256" key="4">
    <source>
        <dbReference type="ARBA" id="ARBA00009000"/>
    </source>
</evidence>
<dbReference type="InterPro" id="IPR014756">
    <property type="entry name" value="Ig_E-set"/>
</dbReference>
<evidence type="ECO:0000256" key="2">
    <source>
        <dbReference type="ARBA" id="ARBA00002953"/>
    </source>
</evidence>
<dbReference type="FunFam" id="3.20.20.80:FF:000003">
    <property type="entry name" value="1,4-alpha-glucan branching enzyme GlgB"/>
    <property type="match status" value="1"/>
</dbReference>
<dbReference type="NCBIfam" id="NF003811">
    <property type="entry name" value="PRK05402.1"/>
    <property type="match status" value="1"/>
</dbReference>
<dbReference type="PANTHER" id="PTHR43651">
    <property type="entry name" value="1,4-ALPHA-GLUCAN-BRANCHING ENZYME"/>
    <property type="match status" value="1"/>
</dbReference>
<dbReference type="GO" id="GO:0005829">
    <property type="term" value="C:cytosol"/>
    <property type="evidence" value="ECO:0007669"/>
    <property type="project" value="TreeGrafter"/>
</dbReference>
<feature type="active site" description="Nucleophile" evidence="10 11">
    <location>
        <position position="313"/>
    </location>
</feature>
<dbReference type="Proteomes" id="UP000824071">
    <property type="component" value="Unassembled WGS sequence"/>
</dbReference>
<gene>
    <name evidence="10 13" type="primary">glgB</name>
    <name evidence="13" type="ORF">IAC53_08135</name>
</gene>
<dbReference type="GO" id="GO:0005978">
    <property type="term" value="P:glycogen biosynthetic process"/>
    <property type="evidence" value="ECO:0007669"/>
    <property type="project" value="UniProtKB-UniRule"/>
</dbReference>
<dbReference type="GO" id="GO:0043169">
    <property type="term" value="F:cation binding"/>
    <property type="evidence" value="ECO:0007669"/>
    <property type="project" value="InterPro"/>
</dbReference>
<dbReference type="InterPro" id="IPR013780">
    <property type="entry name" value="Glyco_hydro_b"/>
</dbReference>
<keyword evidence="7 10" id="KW-0808">Transferase</keyword>
<dbReference type="HAMAP" id="MF_00685">
    <property type="entry name" value="GlgB"/>
    <property type="match status" value="1"/>
</dbReference>
<dbReference type="CDD" id="cd11322">
    <property type="entry name" value="AmyAc_Glg_BE"/>
    <property type="match status" value="1"/>
</dbReference>
<evidence type="ECO:0000256" key="11">
    <source>
        <dbReference type="PIRSR" id="PIRSR000463-1"/>
    </source>
</evidence>
<proteinExistence type="inferred from homology"/>
<comment type="subunit">
    <text evidence="10">Monomer.</text>
</comment>
<dbReference type="NCBIfam" id="NF008967">
    <property type="entry name" value="PRK12313.1"/>
    <property type="match status" value="1"/>
</dbReference>
<dbReference type="InterPro" id="IPR006407">
    <property type="entry name" value="GlgB"/>
</dbReference>
<keyword evidence="6 10" id="KW-0328">Glycosyltransferase</keyword>
<comment type="caution">
    <text evidence="13">The sequence shown here is derived from an EMBL/GenBank/DDBJ whole genome shotgun (WGS) entry which is preliminary data.</text>
</comment>
<evidence type="ECO:0000313" key="14">
    <source>
        <dbReference type="Proteomes" id="UP000824071"/>
    </source>
</evidence>
<dbReference type="EC" id="2.4.1.18" evidence="10"/>
<dbReference type="Pfam" id="PF00128">
    <property type="entry name" value="Alpha-amylase"/>
    <property type="match status" value="2"/>
</dbReference>
<dbReference type="InterPro" id="IPR006047">
    <property type="entry name" value="GH13_cat_dom"/>
</dbReference>
<dbReference type="PANTHER" id="PTHR43651:SF3">
    <property type="entry name" value="1,4-ALPHA-GLUCAN-BRANCHING ENZYME"/>
    <property type="match status" value="1"/>
</dbReference>
<feature type="active site" description="Proton donor" evidence="10 11">
    <location>
        <position position="366"/>
    </location>
</feature>
<evidence type="ECO:0000256" key="9">
    <source>
        <dbReference type="ARBA" id="ARBA00023277"/>
    </source>
</evidence>
<dbReference type="Gene3D" id="3.20.20.80">
    <property type="entry name" value="Glycosidases"/>
    <property type="match status" value="1"/>
</dbReference>
<dbReference type="SUPFAM" id="SSF81296">
    <property type="entry name" value="E set domains"/>
    <property type="match status" value="1"/>
</dbReference>
<comment type="similarity">
    <text evidence="4 10">Belongs to the glycosyl hydrolase 13 family. GlgB subfamily.</text>
</comment>
<evidence type="ECO:0000256" key="8">
    <source>
        <dbReference type="ARBA" id="ARBA00023056"/>
    </source>
</evidence>
<dbReference type="GO" id="GO:0004553">
    <property type="term" value="F:hydrolase activity, hydrolyzing O-glycosyl compounds"/>
    <property type="evidence" value="ECO:0007669"/>
    <property type="project" value="InterPro"/>
</dbReference>
<dbReference type="NCBIfam" id="TIGR01515">
    <property type="entry name" value="branching_enzym"/>
    <property type="match status" value="1"/>
</dbReference>
<dbReference type="InterPro" id="IPR006048">
    <property type="entry name" value="A-amylase/branching_C"/>
</dbReference>
<accession>A0A9D1IFU5</accession>
<evidence type="ECO:0000256" key="7">
    <source>
        <dbReference type="ARBA" id="ARBA00022679"/>
    </source>
</evidence>
<dbReference type="PIRSF" id="PIRSF000463">
    <property type="entry name" value="GlgB"/>
    <property type="match status" value="1"/>
</dbReference>
<keyword evidence="8 10" id="KW-0320">Glycogen biosynthesis</keyword>
<organism evidence="13 14">
    <name type="scientific">Candidatus Fimenecus excrementigallinarum</name>
    <dbReference type="NCBI Taxonomy" id="2840816"/>
    <lineage>
        <taxon>Bacteria</taxon>
        <taxon>Bacillati</taxon>
        <taxon>Bacillota</taxon>
        <taxon>Clostridia</taxon>
        <taxon>Candidatus Fimenecus</taxon>
    </lineage>
</organism>
<reference evidence="13" key="2">
    <citation type="journal article" date="2021" name="PeerJ">
        <title>Extensive microbial diversity within the chicken gut microbiome revealed by metagenomics and culture.</title>
        <authorList>
            <person name="Gilroy R."/>
            <person name="Ravi A."/>
            <person name="Getino M."/>
            <person name="Pursley I."/>
            <person name="Horton D.L."/>
            <person name="Alikhan N.F."/>
            <person name="Baker D."/>
            <person name="Gharbi K."/>
            <person name="Hall N."/>
            <person name="Watson M."/>
            <person name="Adriaenssens E.M."/>
            <person name="Foster-Nyarko E."/>
            <person name="Jarju S."/>
            <person name="Secka A."/>
            <person name="Antonio M."/>
            <person name="Oren A."/>
            <person name="Chaudhuri R.R."/>
            <person name="La Ragione R."/>
            <person name="Hildebrand F."/>
            <person name="Pallen M.J."/>
        </authorList>
    </citation>
    <scope>NUCLEOTIDE SEQUENCE</scope>
    <source>
        <strain evidence="13">ChiGjej1B1-19959</strain>
    </source>
</reference>
<dbReference type="InterPro" id="IPR044143">
    <property type="entry name" value="GlgB_N_E_set_prok"/>
</dbReference>
<keyword evidence="9 10" id="KW-0119">Carbohydrate metabolism</keyword>
<dbReference type="InterPro" id="IPR037439">
    <property type="entry name" value="Branching_enzy"/>
</dbReference>
<dbReference type="Gene3D" id="2.60.40.10">
    <property type="entry name" value="Immunoglobulins"/>
    <property type="match status" value="1"/>
</dbReference>
<dbReference type="Pfam" id="PF02922">
    <property type="entry name" value="CBM_48"/>
    <property type="match status" value="1"/>
</dbReference>
<feature type="domain" description="Glycosyl hydrolase family 13 catalytic" evidence="12">
    <location>
        <begin position="156"/>
        <end position="510"/>
    </location>
</feature>
<dbReference type="FunFam" id="2.60.40.1180:FF:000002">
    <property type="entry name" value="1,4-alpha-glucan branching enzyme GlgB"/>
    <property type="match status" value="1"/>
</dbReference>
<comment type="catalytic activity">
    <reaction evidence="1 10">
        <text>Transfers a segment of a (1-&gt;4)-alpha-D-glucan chain to a primary hydroxy group in a similar glucan chain.</text>
        <dbReference type="EC" id="2.4.1.18"/>
    </reaction>
</comment>
<evidence type="ECO:0000256" key="6">
    <source>
        <dbReference type="ARBA" id="ARBA00022676"/>
    </source>
</evidence>
<dbReference type="EMBL" id="DVMW01000045">
    <property type="protein sequence ID" value="HIU36557.1"/>
    <property type="molecule type" value="Genomic_DNA"/>
</dbReference>
<dbReference type="CDD" id="cd02855">
    <property type="entry name" value="E_set_GBE_prok_N"/>
    <property type="match status" value="1"/>
</dbReference>
<dbReference type="Pfam" id="PF02806">
    <property type="entry name" value="Alpha-amylase_C"/>
    <property type="match status" value="1"/>
</dbReference>
<protein>
    <recommendedName>
        <fullName evidence="10">1,4-alpha-glucan branching enzyme GlgB</fullName>
        <ecNumber evidence="10">2.4.1.18</ecNumber>
    </recommendedName>
    <alternativeName>
        <fullName evidence="10">1,4-alpha-D-glucan:1,4-alpha-D-glucan 6-glucosyl-transferase</fullName>
    </alternativeName>
    <alternativeName>
        <fullName evidence="10">Alpha-(1-&gt;4)-glucan branching enzyme</fullName>
    </alternativeName>
    <alternativeName>
        <fullName evidence="10">Glycogen branching enzyme</fullName>
        <shortName evidence="10">BE</shortName>
    </alternativeName>
</protein>
<evidence type="ECO:0000256" key="5">
    <source>
        <dbReference type="ARBA" id="ARBA00022600"/>
    </source>
</evidence>
<dbReference type="InterPro" id="IPR013783">
    <property type="entry name" value="Ig-like_fold"/>
</dbReference>
<evidence type="ECO:0000259" key="12">
    <source>
        <dbReference type="SMART" id="SM00642"/>
    </source>
</evidence>
<dbReference type="SUPFAM" id="SSF51011">
    <property type="entry name" value="Glycosyl hydrolase domain"/>
    <property type="match status" value="1"/>
</dbReference>
<dbReference type="AlphaFoldDB" id="A0A9D1IFU5"/>
<comment type="function">
    <text evidence="2 10">Catalyzes the formation of the alpha-1,6-glucosidic linkages in glycogen by scission of a 1,4-alpha-linked oligosaccharide from growing alpha-1,4-glucan chains and the subsequent attachment of the oligosaccharide to the alpha-1,6 position.</text>
</comment>
<dbReference type="InterPro" id="IPR004193">
    <property type="entry name" value="Glyco_hydro_13_N"/>
</dbReference>
<evidence type="ECO:0000256" key="10">
    <source>
        <dbReference type="HAMAP-Rule" id="MF_00685"/>
    </source>
</evidence>
<dbReference type="GO" id="GO:0003844">
    <property type="term" value="F:1,4-alpha-glucan branching enzyme activity"/>
    <property type="evidence" value="ECO:0007669"/>
    <property type="project" value="UniProtKB-UniRule"/>
</dbReference>
<reference evidence="13" key="1">
    <citation type="submission" date="2020-10" db="EMBL/GenBank/DDBJ databases">
        <authorList>
            <person name="Gilroy R."/>
        </authorList>
    </citation>
    <scope>NUCLEOTIDE SEQUENCE</scope>
    <source>
        <strain evidence="13">ChiGjej1B1-19959</strain>
    </source>
</reference>
<comment type="pathway">
    <text evidence="3 10">Glycan biosynthesis; glycogen biosynthesis.</text>
</comment>
<dbReference type="SMART" id="SM00642">
    <property type="entry name" value="Aamy"/>
    <property type="match status" value="1"/>
</dbReference>
<sequence>MPKKAAKKPDVHEVPVYLFHEGSNAQAYKYFGAHRVSADEVVFRVWAPHAARVSVVGDFNAWDEARDPMRPVAKSDGVWEAVVRGVQAYDAYKYHIATADGRVAMKCDPYGVHMETRPGTATKYYELEGCYDWTDDAWLAARAGQNIYRAPVNIYEVHAGSWKQYPDGNFYSYRALAEELVPYVKKMGYTHIEFMPLSEYPFDGSWGYQVTGYFAATSRYGTPADLMYLVDACHKAGLGVILDWVPAHFPKDANGLYEFDGEPLYEYADPRKGEHYAWGTRVFDFGRNEVRSFLLSSAQFWLREYHIDGLRIDAVASMLYLDYDRDDGQWIPNKYGGNENLEAVEFLQKLNESVFRDFPDALMIAEESTAWPMVSRPVYAGGLGFNFKWNMGWMNDILRYFSLDGFFRKYNHDCITFSLFYAFSENFVLPISHDEVVHGKKSLIDKMPGDYDEKFAGVRAFLGYMMAHPGKKLLFMGQEFGQFIEWNYEKGLDWLLLDYPKHRALQDYTRALNLFYKKNRPLWEVDDSWEGFSWISSDDKDNSVIAFRRMDAAGKELIAVCNFTNVERQEYRIGVPKKGYYKVVFNSDDVAFGGAGLGNCERVRAEAVNMHGFEQSISLTLPPLSTIYLKKTR</sequence>
<dbReference type="SUPFAM" id="SSF51445">
    <property type="entry name" value="(Trans)glycosidases"/>
    <property type="match status" value="1"/>
</dbReference>
<dbReference type="Gene3D" id="2.60.40.1180">
    <property type="entry name" value="Golgi alpha-mannosidase II"/>
    <property type="match status" value="1"/>
</dbReference>
<keyword evidence="5 10" id="KW-0321">Glycogen metabolism</keyword>
<evidence type="ECO:0000313" key="13">
    <source>
        <dbReference type="EMBL" id="HIU36557.1"/>
    </source>
</evidence>
<dbReference type="InterPro" id="IPR017853">
    <property type="entry name" value="GH"/>
</dbReference>
<evidence type="ECO:0000256" key="3">
    <source>
        <dbReference type="ARBA" id="ARBA00004964"/>
    </source>
</evidence>
<evidence type="ECO:0000256" key="1">
    <source>
        <dbReference type="ARBA" id="ARBA00000826"/>
    </source>
</evidence>
<name>A0A9D1IFU5_9FIRM</name>